<dbReference type="AlphaFoldDB" id="A0A7J8VQS9"/>
<feature type="non-terminal residue" evidence="1">
    <location>
        <position position="139"/>
    </location>
</feature>
<comment type="caution">
    <text evidence="1">The sequence shown here is derived from an EMBL/GenBank/DDBJ whole genome shotgun (WGS) entry which is preliminary data.</text>
</comment>
<name>A0A7J8VQS9_9ROSI</name>
<sequence length="139" mass="16316">MALNLDMNKAYYKWLRISDLAPLLLLKVYHKGILHRLIFFVVVEDVVFRIIAKVVDDKNFRDDSLIFMTATLEIYESIHTLIQEYHEALVIAGNMKFKTIDQWLNILGIDHKCSLGVIERLEKARALLRKVKIEADQFR</sequence>
<evidence type="ECO:0000313" key="2">
    <source>
        <dbReference type="Proteomes" id="UP000593573"/>
    </source>
</evidence>
<evidence type="ECO:0000313" key="1">
    <source>
        <dbReference type="EMBL" id="MBA0665171.1"/>
    </source>
</evidence>
<accession>A0A7J8VQS9</accession>
<organism evidence="1 2">
    <name type="scientific">Gossypium klotzschianum</name>
    <dbReference type="NCBI Taxonomy" id="34286"/>
    <lineage>
        <taxon>Eukaryota</taxon>
        <taxon>Viridiplantae</taxon>
        <taxon>Streptophyta</taxon>
        <taxon>Embryophyta</taxon>
        <taxon>Tracheophyta</taxon>
        <taxon>Spermatophyta</taxon>
        <taxon>Magnoliopsida</taxon>
        <taxon>eudicotyledons</taxon>
        <taxon>Gunneridae</taxon>
        <taxon>Pentapetalae</taxon>
        <taxon>rosids</taxon>
        <taxon>malvids</taxon>
        <taxon>Malvales</taxon>
        <taxon>Malvaceae</taxon>
        <taxon>Malvoideae</taxon>
        <taxon>Gossypium</taxon>
    </lineage>
</organism>
<dbReference type="Proteomes" id="UP000593573">
    <property type="component" value="Unassembled WGS sequence"/>
</dbReference>
<keyword evidence="2" id="KW-1185">Reference proteome</keyword>
<gene>
    <name evidence="1" type="ORF">Goklo_005073</name>
</gene>
<reference evidence="1 2" key="1">
    <citation type="journal article" date="2019" name="Genome Biol. Evol.">
        <title>Insights into the evolution of the New World diploid cottons (Gossypium, subgenus Houzingenia) based on genome sequencing.</title>
        <authorList>
            <person name="Grover C.E."/>
            <person name="Arick M.A. 2nd"/>
            <person name="Thrash A."/>
            <person name="Conover J.L."/>
            <person name="Sanders W.S."/>
            <person name="Peterson D.G."/>
            <person name="Frelichowski J.E."/>
            <person name="Scheffler J.A."/>
            <person name="Scheffler B.E."/>
            <person name="Wendel J.F."/>
        </authorList>
    </citation>
    <scope>NUCLEOTIDE SEQUENCE [LARGE SCALE GENOMIC DNA]</scope>
    <source>
        <strain evidence="1">57</strain>
        <tissue evidence="1">Leaf</tissue>
    </source>
</reference>
<proteinExistence type="predicted"/>
<protein>
    <submittedName>
        <fullName evidence="1">Uncharacterized protein</fullName>
    </submittedName>
</protein>
<dbReference type="EMBL" id="JABFAB010000011">
    <property type="protein sequence ID" value="MBA0665171.1"/>
    <property type="molecule type" value="Genomic_DNA"/>
</dbReference>
<dbReference type="OrthoDB" id="1900203at2759"/>